<organism evidence="4">
    <name type="scientific">viral metagenome</name>
    <dbReference type="NCBI Taxonomy" id="1070528"/>
    <lineage>
        <taxon>unclassified sequences</taxon>
        <taxon>metagenomes</taxon>
        <taxon>organismal metagenomes</taxon>
    </lineage>
</organism>
<comment type="similarity">
    <text evidence="1">Belongs to the NAD(P)-dependent epimerase/dehydratase family.</text>
</comment>
<name>A0A6M3MFC9_9ZZZZ</name>
<gene>
    <name evidence="3" type="ORF">MM171A00736_0007</name>
    <name evidence="4" type="ORF">MM171B00508_0014</name>
</gene>
<sequence>MRILVTGSAGFIASRLVERLLQEGHEVVGYDLRPSPVGEYVVGDITDGEAFGNALEGYEHVFHLAAAADLNWCSAHPNEAVKANIEGTRVVAEECAKRDVTLSFASTCCVYGNTPTHPSDEMSICSPTDIYGATKVVAEELIKGYHRKMGLTYHLLRFGTTYGPGMRPTLAIYVFLQQALEDKTLTIHGSGEQTRCMIYIDDLVESCVKTLDLDHHILGTTLNIATEEELSVTQMAQTILKLTGKPLDQYIHVSDRVGQIMKEQIDTSKARKMLSWEPHFNFEEGISKTIEWFIETERARK</sequence>
<accession>A0A6M3MFC9</accession>
<dbReference type="InterPro" id="IPR036291">
    <property type="entry name" value="NAD(P)-bd_dom_sf"/>
</dbReference>
<dbReference type="PANTHER" id="PTHR43000">
    <property type="entry name" value="DTDP-D-GLUCOSE 4,6-DEHYDRATASE-RELATED"/>
    <property type="match status" value="1"/>
</dbReference>
<dbReference type="AlphaFoldDB" id="A0A6M3MFC9"/>
<evidence type="ECO:0000313" key="4">
    <source>
        <dbReference type="EMBL" id="QJB03999.1"/>
    </source>
</evidence>
<evidence type="ECO:0000256" key="1">
    <source>
        <dbReference type="ARBA" id="ARBA00007637"/>
    </source>
</evidence>
<proteinExistence type="inferred from homology"/>
<dbReference type="EMBL" id="MT143677">
    <property type="protein sequence ID" value="QJA99991.1"/>
    <property type="molecule type" value="Genomic_DNA"/>
</dbReference>
<feature type="domain" description="NAD-dependent epimerase/dehydratase" evidence="2">
    <location>
        <begin position="3"/>
        <end position="224"/>
    </location>
</feature>
<dbReference type="InterPro" id="IPR001509">
    <property type="entry name" value="Epimerase_deHydtase"/>
</dbReference>
<dbReference type="EMBL" id="MT143868">
    <property type="protein sequence ID" value="QJB03999.1"/>
    <property type="molecule type" value="Genomic_DNA"/>
</dbReference>
<dbReference type="SUPFAM" id="SSF51735">
    <property type="entry name" value="NAD(P)-binding Rossmann-fold domains"/>
    <property type="match status" value="1"/>
</dbReference>
<evidence type="ECO:0000259" key="2">
    <source>
        <dbReference type="Pfam" id="PF01370"/>
    </source>
</evidence>
<dbReference type="Pfam" id="PF01370">
    <property type="entry name" value="Epimerase"/>
    <property type="match status" value="1"/>
</dbReference>
<reference evidence="4" key="1">
    <citation type="submission" date="2020-03" db="EMBL/GenBank/DDBJ databases">
        <title>The deep terrestrial virosphere.</title>
        <authorList>
            <person name="Holmfeldt K."/>
            <person name="Nilsson E."/>
            <person name="Simone D."/>
            <person name="Lopez-Fernandez M."/>
            <person name="Wu X."/>
            <person name="de Brujin I."/>
            <person name="Lundin D."/>
            <person name="Andersson A."/>
            <person name="Bertilsson S."/>
            <person name="Dopson M."/>
        </authorList>
    </citation>
    <scope>NUCLEOTIDE SEQUENCE</scope>
    <source>
        <strain evidence="3">MM171A00736</strain>
        <strain evidence="4">MM171B00508</strain>
    </source>
</reference>
<dbReference type="Gene3D" id="3.40.50.720">
    <property type="entry name" value="NAD(P)-binding Rossmann-like Domain"/>
    <property type="match status" value="1"/>
</dbReference>
<protein>
    <submittedName>
        <fullName evidence="4">Putative NADH dehydrogenase</fullName>
    </submittedName>
</protein>
<evidence type="ECO:0000313" key="3">
    <source>
        <dbReference type="EMBL" id="QJA99991.1"/>
    </source>
</evidence>